<comment type="caution">
    <text evidence="1">The sequence shown here is derived from an EMBL/GenBank/DDBJ whole genome shotgun (WGS) entry which is preliminary data.</text>
</comment>
<dbReference type="Proteomes" id="UP001266305">
    <property type="component" value="Unassembled WGS sequence"/>
</dbReference>
<evidence type="ECO:0000313" key="1">
    <source>
        <dbReference type="EMBL" id="KAK2089485.1"/>
    </source>
</evidence>
<reference evidence="1 2" key="1">
    <citation type="submission" date="2023-05" db="EMBL/GenBank/DDBJ databases">
        <title>B98-5 Cell Line De Novo Hybrid Assembly: An Optical Mapping Approach.</title>
        <authorList>
            <person name="Kananen K."/>
            <person name="Auerbach J.A."/>
            <person name="Kautto E."/>
            <person name="Blachly J.S."/>
        </authorList>
    </citation>
    <scope>NUCLEOTIDE SEQUENCE [LARGE SCALE GENOMIC DNA]</scope>
    <source>
        <strain evidence="1">B95-8</strain>
        <tissue evidence="1">Cell line</tissue>
    </source>
</reference>
<organism evidence="1 2">
    <name type="scientific">Saguinus oedipus</name>
    <name type="common">Cotton-top tamarin</name>
    <name type="synonym">Oedipomidas oedipus</name>
    <dbReference type="NCBI Taxonomy" id="9490"/>
    <lineage>
        <taxon>Eukaryota</taxon>
        <taxon>Metazoa</taxon>
        <taxon>Chordata</taxon>
        <taxon>Craniata</taxon>
        <taxon>Vertebrata</taxon>
        <taxon>Euteleostomi</taxon>
        <taxon>Mammalia</taxon>
        <taxon>Eutheria</taxon>
        <taxon>Euarchontoglires</taxon>
        <taxon>Primates</taxon>
        <taxon>Haplorrhini</taxon>
        <taxon>Platyrrhini</taxon>
        <taxon>Cebidae</taxon>
        <taxon>Callitrichinae</taxon>
        <taxon>Saguinus</taxon>
    </lineage>
</organism>
<evidence type="ECO:0000313" key="2">
    <source>
        <dbReference type="Proteomes" id="UP001266305"/>
    </source>
</evidence>
<name>A0ABQ9TYD0_SAGOE</name>
<gene>
    <name evidence="1" type="ORF">P7K49_032151</name>
</gene>
<proteinExistence type="predicted"/>
<dbReference type="EMBL" id="JASSZA010000018">
    <property type="protein sequence ID" value="KAK2089485.1"/>
    <property type="molecule type" value="Genomic_DNA"/>
</dbReference>
<keyword evidence="2" id="KW-1185">Reference proteome</keyword>
<accession>A0ABQ9TYD0</accession>
<sequence length="54" mass="5767">MSADENQLDKAHKDKLQEQRALLAVVDGALTSGHNFELCSLEAALSVTQRGCGP</sequence>
<protein>
    <submittedName>
        <fullName evidence="1">Uncharacterized protein</fullName>
    </submittedName>
</protein>